<dbReference type="Proteomes" id="UP000323011">
    <property type="component" value="Unassembled WGS sequence"/>
</dbReference>
<comment type="caution">
    <text evidence="3">The sequence shown here is derived from an EMBL/GenBank/DDBJ whole genome shotgun (WGS) entry which is preliminary data.</text>
</comment>
<dbReference type="InterPro" id="IPR046450">
    <property type="entry name" value="PA_dom_sf"/>
</dbReference>
<keyword evidence="1" id="KW-0732">Signal</keyword>
<evidence type="ECO:0000313" key="4">
    <source>
        <dbReference type="Proteomes" id="UP000323011"/>
    </source>
</evidence>
<organism evidence="3 4">
    <name type="scientific">Cafeteria roenbergensis</name>
    <name type="common">Marine flagellate</name>
    <dbReference type="NCBI Taxonomy" id="33653"/>
    <lineage>
        <taxon>Eukaryota</taxon>
        <taxon>Sar</taxon>
        <taxon>Stramenopiles</taxon>
        <taxon>Bigyra</taxon>
        <taxon>Opalozoa</taxon>
        <taxon>Bicosoecida</taxon>
        <taxon>Cafeteriaceae</taxon>
        <taxon>Cafeteria</taxon>
    </lineage>
</organism>
<dbReference type="SUPFAM" id="SSF52025">
    <property type="entry name" value="PA domain"/>
    <property type="match status" value="1"/>
</dbReference>
<feature type="domain" description="PA" evidence="2">
    <location>
        <begin position="116"/>
        <end position="218"/>
    </location>
</feature>
<evidence type="ECO:0000313" key="3">
    <source>
        <dbReference type="EMBL" id="KAA0155193.1"/>
    </source>
</evidence>
<dbReference type="Pfam" id="PF02225">
    <property type="entry name" value="PA"/>
    <property type="match status" value="1"/>
</dbReference>
<dbReference type="InterPro" id="IPR003137">
    <property type="entry name" value="PA_domain"/>
</dbReference>
<reference evidence="3 4" key="1">
    <citation type="submission" date="2019-07" db="EMBL/GenBank/DDBJ databases">
        <title>Genomes of Cafeteria roenbergensis.</title>
        <authorList>
            <person name="Fischer M.G."/>
            <person name="Hackl T."/>
            <person name="Roman M."/>
        </authorList>
    </citation>
    <scope>NUCLEOTIDE SEQUENCE [LARGE SCALE GENOMIC DNA]</scope>
    <source>
        <strain evidence="3 4">BVI</strain>
    </source>
</reference>
<name>A0A5A8CQ62_CAFRO</name>
<evidence type="ECO:0000256" key="1">
    <source>
        <dbReference type="SAM" id="SignalP"/>
    </source>
</evidence>
<sequence length="239" mass="25325">MRWGAAVAWLAGAAWLLAADADTSQYIRYRIQAARAKSREYQAAVDAIKKEASRRPEREQNSVCDAEGNCAGSGLRIHLLSSPAALTFCRDCDPREQGSFATIWAAAHGPPSFDIEAELVYSVPNDASEPLVNPVRGAAVLVERGGAPIITKVIHAQEAGAVAVIVIDTPGDCSEAFECGRLGSSSGGTGFAAADPVSRWQHVIIPVALVTRGTAQRLVLQMDATEMHIEGMGSQLVTQ</sequence>
<dbReference type="EMBL" id="VLTN01000008">
    <property type="protein sequence ID" value="KAA0155193.1"/>
    <property type="molecule type" value="Genomic_DNA"/>
</dbReference>
<evidence type="ECO:0000259" key="2">
    <source>
        <dbReference type="Pfam" id="PF02225"/>
    </source>
</evidence>
<dbReference type="AlphaFoldDB" id="A0A5A8CQ62"/>
<gene>
    <name evidence="3" type="ORF">FNF29_01944</name>
</gene>
<protein>
    <recommendedName>
        <fullName evidence="2">PA domain-containing protein</fullName>
    </recommendedName>
</protein>
<feature type="signal peptide" evidence="1">
    <location>
        <begin position="1"/>
        <end position="21"/>
    </location>
</feature>
<feature type="chain" id="PRO_5022743860" description="PA domain-containing protein" evidence="1">
    <location>
        <begin position="22"/>
        <end position="239"/>
    </location>
</feature>
<keyword evidence="4" id="KW-1185">Reference proteome</keyword>
<proteinExistence type="predicted"/>
<accession>A0A5A8CQ62</accession>
<dbReference type="Gene3D" id="3.50.30.30">
    <property type="match status" value="1"/>
</dbReference>